<evidence type="ECO:0000256" key="2">
    <source>
        <dbReference type="ARBA" id="ARBA00023295"/>
    </source>
</evidence>
<dbReference type="PANTHER" id="PTHR42732">
    <property type="entry name" value="BETA-GALACTOSIDASE"/>
    <property type="match status" value="1"/>
</dbReference>
<dbReference type="InterPro" id="IPR006102">
    <property type="entry name" value="Ig-like_GH2"/>
</dbReference>
<dbReference type="Gene3D" id="3.20.20.80">
    <property type="entry name" value="Glycosidases"/>
    <property type="match status" value="1"/>
</dbReference>
<dbReference type="EMBL" id="BARS01031807">
    <property type="protein sequence ID" value="GAG22283.1"/>
    <property type="molecule type" value="Genomic_DNA"/>
</dbReference>
<accession>X0WCH7</accession>
<feature type="non-terminal residue" evidence="4">
    <location>
        <position position="1"/>
    </location>
</feature>
<keyword evidence="2" id="KW-0326">Glycosidase</keyword>
<dbReference type="Gene3D" id="2.60.40.10">
    <property type="entry name" value="Immunoglobulins"/>
    <property type="match status" value="1"/>
</dbReference>
<dbReference type="InterPro" id="IPR008979">
    <property type="entry name" value="Galactose-bd-like_sf"/>
</dbReference>
<gene>
    <name evidence="4" type="ORF">S01H1_49438</name>
</gene>
<dbReference type="Pfam" id="PF00703">
    <property type="entry name" value="Glyco_hydro_2"/>
    <property type="match status" value="1"/>
</dbReference>
<proteinExistence type="predicted"/>
<sequence>HIRHGATVWLNGQRIADHPVIGPHTILLPEGLLHEGENHILLKVPGWSGIPKAKSGWPLIPVGSGTQSWGTKGTGIRDDIWIEFYDRVYVKWALAMPDVKGKKVTFRVWLDGLGPAPDDVRLAVKVRPEGQDTVVGQSEARAAKGTPFTDITTTIKNAKPWNLQTRHLYTVELRAESAGKVFDVVRFRFGMRQIQVVDGHFRLNGKPLWFRGSNLVCEWHWGRRFNDSIKGYIVDEARVMNLNSFRTHTLPPPTSWVNVGD</sequence>
<name>X0WCH7_9ZZZZ</name>
<feature type="non-terminal residue" evidence="4">
    <location>
        <position position="261"/>
    </location>
</feature>
<dbReference type="Gene3D" id="2.60.120.260">
    <property type="entry name" value="Galactose-binding domain-like"/>
    <property type="match status" value="1"/>
</dbReference>
<dbReference type="InterPro" id="IPR013783">
    <property type="entry name" value="Ig-like_fold"/>
</dbReference>
<dbReference type="SUPFAM" id="SSF51445">
    <property type="entry name" value="(Trans)glycosidases"/>
    <property type="match status" value="1"/>
</dbReference>
<evidence type="ECO:0000256" key="1">
    <source>
        <dbReference type="ARBA" id="ARBA00022801"/>
    </source>
</evidence>
<dbReference type="SUPFAM" id="SSF49785">
    <property type="entry name" value="Galactose-binding domain-like"/>
    <property type="match status" value="1"/>
</dbReference>
<dbReference type="InterPro" id="IPR051913">
    <property type="entry name" value="GH2_Domain-Containing"/>
</dbReference>
<dbReference type="InterPro" id="IPR036156">
    <property type="entry name" value="Beta-gal/glucu_dom_sf"/>
</dbReference>
<dbReference type="GO" id="GO:0004553">
    <property type="term" value="F:hydrolase activity, hydrolyzing O-glycosyl compounds"/>
    <property type="evidence" value="ECO:0007669"/>
    <property type="project" value="InterPro"/>
</dbReference>
<dbReference type="PANTHER" id="PTHR42732:SF1">
    <property type="entry name" value="BETA-MANNOSIDASE"/>
    <property type="match status" value="1"/>
</dbReference>
<dbReference type="SUPFAM" id="SSF49303">
    <property type="entry name" value="beta-Galactosidase/glucuronidase domain"/>
    <property type="match status" value="1"/>
</dbReference>
<evidence type="ECO:0000313" key="4">
    <source>
        <dbReference type="EMBL" id="GAG22283.1"/>
    </source>
</evidence>
<organism evidence="4">
    <name type="scientific">marine sediment metagenome</name>
    <dbReference type="NCBI Taxonomy" id="412755"/>
    <lineage>
        <taxon>unclassified sequences</taxon>
        <taxon>metagenomes</taxon>
        <taxon>ecological metagenomes</taxon>
    </lineage>
</organism>
<evidence type="ECO:0000259" key="3">
    <source>
        <dbReference type="Pfam" id="PF00703"/>
    </source>
</evidence>
<dbReference type="GO" id="GO:0005975">
    <property type="term" value="P:carbohydrate metabolic process"/>
    <property type="evidence" value="ECO:0007669"/>
    <property type="project" value="InterPro"/>
</dbReference>
<dbReference type="AlphaFoldDB" id="X0WCH7"/>
<comment type="caution">
    <text evidence="4">The sequence shown here is derived from an EMBL/GenBank/DDBJ whole genome shotgun (WGS) entry which is preliminary data.</text>
</comment>
<feature type="domain" description="Glycoside hydrolase family 2 immunoglobulin-like beta-sandwich" evidence="3">
    <location>
        <begin position="98"/>
        <end position="192"/>
    </location>
</feature>
<reference evidence="4" key="1">
    <citation type="journal article" date="2014" name="Front. Microbiol.">
        <title>High frequency of phylogenetically diverse reductive dehalogenase-homologous genes in deep subseafloor sedimentary metagenomes.</title>
        <authorList>
            <person name="Kawai M."/>
            <person name="Futagami T."/>
            <person name="Toyoda A."/>
            <person name="Takaki Y."/>
            <person name="Nishi S."/>
            <person name="Hori S."/>
            <person name="Arai W."/>
            <person name="Tsubouchi T."/>
            <person name="Morono Y."/>
            <person name="Uchiyama I."/>
            <person name="Ito T."/>
            <person name="Fujiyama A."/>
            <person name="Inagaki F."/>
            <person name="Takami H."/>
        </authorList>
    </citation>
    <scope>NUCLEOTIDE SEQUENCE</scope>
    <source>
        <strain evidence="4">Expedition CK06-06</strain>
    </source>
</reference>
<keyword evidence="1" id="KW-0378">Hydrolase</keyword>
<dbReference type="InterPro" id="IPR017853">
    <property type="entry name" value="GH"/>
</dbReference>
<protein>
    <recommendedName>
        <fullName evidence="3">Glycoside hydrolase family 2 immunoglobulin-like beta-sandwich domain-containing protein</fullName>
    </recommendedName>
</protein>